<feature type="transmembrane region" description="Helical" evidence="15">
    <location>
        <begin position="146"/>
        <end position="170"/>
    </location>
</feature>
<dbReference type="InterPro" id="IPR027256">
    <property type="entry name" value="P-typ_ATPase_IB"/>
</dbReference>
<dbReference type="InterPro" id="IPR036412">
    <property type="entry name" value="HAD-like_sf"/>
</dbReference>
<keyword evidence="12 15" id="KW-1133">Transmembrane helix</keyword>
<dbReference type="GO" id="GO:0016887">
    <property type="term" value="F:ATP hydrolysis activity"/>
    <property type="evidence" value="ECO:0007669"/>
    <property type="project" value="InterPro"/>
</dbReference>
<keyword evidence="11" id="KW-1278">Translocase</keyword>
<dbReference type="GO" id="GO:0043682">
    <property type="term" value="F:P-type divalent copper transporter activity"/>
    <property type="evidence" value="ECO:0007669"/>
    <property type="project" value="TreeGrafter"/>
</dbReference>
<dbReference type="PROSITE" id="PS01047">
    <property type="entry name" value="HMA_1"/>
    <property type="match status" value="1"/>
</dbReference>
<dbReference type="InterPro" id="IPR044492">
    <property type="entry name" value="P_typ_ATPase_HD_dom"/>
</dbReference>
<keyword evidence="18" id="KW-1185">Reference proteome</keyword>
<evidence type="ECO:0000256" key="3">
    <source>
        <dbReference type="ARBA" id="ARBA00022448"/>
    </source>
</evidence>
<feature type="transmembrane region" description="Helical" evidence="15">
    <location>
        <begin position="395"/>
        <end position="417"/>
    </location>
</feature>
<dbReference type="Proteomes" id="UP000593892">
    <property type="component" value="Chromosome"/>
</dbReference>
<dbReference type="Pfam" id="PF00122">
    <property type="entry name" value="E1-E2_ATPase"/>
    <property type="match status" value="1"/>
</dbReference>
<dbReference type="SUPFAM" id="SSF56784">
    <property type="entry name" value="HAD-like"/>
    <property type="match status" value="1"/>
</dbReference>
<evidence type="ECO:0000256" key="2">
    <source>
        <dbReference type="ARBA" id="ARBA00006024"/>
    </source>
</evidence>
<dbReference type="SUPFAM" id="SSF55008">
    <property type="entry name" value="HMA, heavy metal-associated domain"/>
    <property type="match status" value="1"/>
</dbReference>
<dbReference type="KEGG" id="pfer:IRI77_15540"/>
<dbReference type="NCBIfam" id="TIGR01525">
    <property type="entry name" value="ATPase-IB_hvy"/>
    <property type="match status" value="1"/>
</dbReference>
<dbReference type="GO" id="GO:0005507">
    <property type="term" value="F:copper ion binding"/>
    <property type="evidence" value="ECO:0007669"/>
    <property type="project" value="TreeGrafter"/>
</dbReference>
<keyword evidence="4 15" id="KW-1003">Cell membrane</keyword>
<dbReference type="GO" id="GO:0005886">
    <property type="term" value="C:plasma membrane"/>
    <property type="evidence" value="ECO:0007669"/>
    <property type="project" value="UniProtKB-SubCell"/>
</dbReference>
<keyword evidence="13" id="KW-0406">Ion transport</keyword>
<dbReference type="SFLD" id="SFLDG00002">
    <property type="entry name" value="C1.7:_P-type_atpase_like"/>
    <property type="match status" value="1"/>
</dbReference>
<dbReference type="Pfam" id="PF00702">
    <property type="entry name" value="Hydrolase"/>
    <property type="match status" value="1"/>
</dbReference>
<feature type="transmembrane region" description="Helical" evidence="15">
    <location>
        <begin position="729"/>
        <end position="745"/>
    </location>
</feature>
<dbReference type="SFLD" id="SFLDS00003">
    <property type="entry name" value="Haloacid_Dehalogenase"/>
    <property type="match status" value="1"/>
</dbReference>
<comment type="subcellular location">
    <subcellularLocation>
        <location evidence="1">Cell membrane</location>
        <topology evidence="1">Multi-pass membrane protein</topology>
    </subcellularLocation>
</comment>
<dbReference type="Gene3D" id="3.40.50.1000">
    <property type="entry name" value="HAD superfamily/HAD-like"/>
    <property type="match status" value="1"/>
</dbReference>
<dbReference type="PANTHER" id="PTHR43520:SF5">
    <property type="entry name" value="CATION-TRANSPORTING P-TYPE ATPASE-RELATED"/>
    <property type="match status" value="1"/>
</dbReference>
<keyword evidence="10" id="KW-0460">Magnesium</keyword>
<evidence type="ECO:0000256" key="14">
    <source>
        <dbReference type="ARBA" id="ARBA00023136"/>
    </source>
</evidence>
<feature type="transmembrane region" description="Helical" evidence="15">
    <location>
        <begin position="243"/>
        <end position="261"/>
    </location>
</feature>
<dbReference type="Gene3D" id="3.40.1110.10">
    <property type="entry name" value="Calcium-transporting ATPase, cytoplasmic domain N"/>
    <property type="match status" value="1"/>
</dbReference>
<dbReference type="NCBIfam" id="TIGR01511">
    <property type="entry name" value="ATPase-IB1_Cu"/>
    <property type="match status" value="1"/>
</dbReference>
<dbReference type="InterPro" id="IPR017969">
    <property type="entry name" value="Heavy-metal-associated_CS"/>
</dbReference>
<evidence type="ECO:0000256" key="7">
    <source>
        <dbReference type="ARBA" id="ARBA00022723"/>
    </source>
</evidence>
<sequence length="778" mass="82294">MADAERAFCCQGCLNVYTILSESGVIARGEDFRNSEVYRESLRLGLISNSQAAPIEIPEGAETRESTYQLSGLWCSSCGWLIEHALASEHGIVSANVLFASDLLKVRYCPQYLPPGRIASRILALGYKASEYSGETDRDRGEKRDLLLRIGIAAFLWMNVMLLSLVIYASYWESISDTARRIVPLALAGLTLPAVFYSAWPILRVAFLGLKAFTLRMEALLALGILAAFGYSCAQAAVGGRHFYFDTACAIITLVLLGKLLERGAKERTTQAITALYRMMPSKARILNDARESFVSIDALQPGSLFVVKAGERIPADGSVVEGESDVDESILTGESAPRPKTPGSNVIAGSLNGGSVLRIRALRTAGDSTLHHIIRSVEQAMASRAPIERTVDKVARVFVPVTIAIALMTLTGWLMAGATASDALMRAIAVLVIACPCALGIATPLAITAAVGAASRRGILIRDAAVLEQIGNIDVLVLDKTGTVTEGDFNVLECLPPTLPFAPLAALEAFSEHPLARAVVRRAGAASLPEATAVTVHKGQGISGQVEGRALAIGNRTLLPGQSIPDPMNQFAQQWETAGATVAFVSGNNQIIGAIAFGDRIRADARDTLLSLKQHNIATLLLSGDAVETTQWVADAIGAGSFRGAVLPDGKRALIDEMKASGRKVAMVGDGVNDAPALAAADLGIALGSGADLAMQAAPVVLMSNSLAHLSVVFEIARATLRVVRQNLFWAFFYNAAGITLAITGVLNPILAAGAMVLSSLCVIGNSFRLRNAIAHD</sequence>
<evidence type="ECO:0000256" key="9">
    <source>
        <dbReference type="ARBA" id="ARBA00022840"/>
    </source>
</evidence>
<keyword evidence="8 15" id="KW-0547">Nucleotide-binding</keyword>
<dbReference type="Gene3D" id="3.30.70.100">
    <property type="match status" value="1"/>
</dbReference>
<keyword evidence="6 15" id="KW-0812">Transmembrane</keyword>
<dbReference type="AlphaFoldDB" id="A0A7S7NWY9"/>
<dbReference type="InterPro" id="IPR036163">
    <property type="entry name" value="HMA_dom_sf"/>
</dbReference>
<evidence type="ECO:0000256" key="13">
    <source>
        <dbReference type="ARBA" id="ARBA00023065"/>
    </source>
</evidence>
<feature type="transmembrane region" description="Helical" evidence="15">
    <location>
        <begin position="182"/>
        <end position="207"/>
    </location>
</feature>
<keyword evidence="9 15" id="KW-0067">ATP-binding</keyword>
<feature type="transmembrane region" description="Helical" evidence="15">
    <location>
        <begin position="429"/>
        <end position="453"/>
    </location>
</feature>
<dbReference type="EMBL" id="CP063849">
    <property type="protein sequence ID" value="QOY91302.1"/>
    <property type="molecule type" value="Genomic_DNA"/>
</dbReference>
<evidence type="ECO:0000256" key="1">
    <source>
        <dbReference type="ARBA" id="ARBA00004651"/>
    </source>
</evidence>
<dbReference type="Gene3D" id="2.70.150.10">
    <property type="entry name" value="Calcium-transporting ATPase, cytoplasmic transduction domain A"/>
    <property type="match status" value="1"/>
</dbReference>
<evidence type="ECO:0000256" key="4">
    <source>
        <dbReference type="ARBA" id="ARBA00022475"/>
    </source>
</evidence>
<dbReference type="FunFam" id="2.70.150.10:FF:000002">
    <property type="entry name" value="Copper-transporting ATPase 1, putative"/>
    <property type="match status" value="1"/>
</dbReference>
<dbReference type="GO" id="GO:0005524">
    <property type="term" value="F:ATP binding"/>
    <property type="evidence" value="ECO:0007669"/>
    <property type="project" value="UniProtKB-UniRule"/>
</dbReference>
<dbReference type="InterPro" id="IPR018303">
    <property type="entry name" value="ATPase_P-typ_P_site"/>
</dbReference>
<evidence type="ECO:0000313" key="17">
    <source>
        <dbReference type="EMBL" id="QOY91302.1"/>
    </source>
</evidence>
<evidence type="ECO:0000256" key="8">
    <source>
        <dbReference type="ARBA" id="ARBA00022741"/>
    </source>
</evidence>
<evidence type="ECO:0000256" key="10">
    <source>
        <dbReference type="ARBA" id="ARBA00022842"/>
    </source>
</evidence>
<dbReference type="PANTHER" id="PTHR43520">
    <property type="entry name" value="ATP7, ISOFORM B"/>
    <property type="match status" value="1"/>
</dbReference>
<protein>
    <submittedName>
        <fullName evidence="17">Cation-translocating P-type ATPase</fullName>
    </submittedName>
</protein>
<keyword evidence="3" id="KW-0813">Transport</keyword>
<comment type="similarity">
    <text evidence="2 15">Belongs to the cation transport ATPase (P-type) (TC 3.A.3) family. Type IB subfamily.</text>
</comment>
<dbReference type="InterPro" id="IPR059000">
    <property type="entry name" value="ATPase_P-type_domA"/>
</dbReference>
<evidence type="ECO:0000313" key="18">
    <source>
        <dbReference type="Proteomes" id="UP000593892"/>
    </source>
</evidence>
<gene>
    <name evidence="17" type="ORF">IRI77_15540</name>
</gene>
<evidence type="ECO:0000256" key="5">
    <source>
        <dbReference type="ARBA" id="ARBA00022553"/>
    </source>
</evidence>
<evidence type="ECO:0000256" key="6">
    <source>
        <dbReference type="ARBA" id="ARBA00022692"/>
    </source>
</evidence>
<dbReference type="SUPFAM" id="SSF81665">
    <property type="entry name" value="Calcium ATPase, transmembrane domain M"/>
    <property type="match status" value="1"/>
</dbReference>
<dbReference type="InterPro" id="IPR023214">
    <property type="entry name" value="HAD_sf"/>
</dbReference>
<dbReference type="SUPFAM" id="SSF81653">
    <property type="entry name" value="Calcium ATPase, transduction domain A"/>
    <property type="match status" value="1"/>
</dbReference>
<dbReference type="InterPro" id="IPR001757">
    <property type="entry name" value="P_typ_ATPase"/>
</dbReference>
<feature type="domain" description="P-type ATPase A" evidence="16">
    <location>
        <begin position="279"/>
        <end position="379"/>
    </location>
</feature>
<dbReference type="PRINTS" id="PR00943">
    <property type="entry name" value="CUATPASE"/>
</dbReference>
<dbReference type="GO" id="GO:0055070">
    <property type="term" value="P:copper ion homeostasis"/>
    <property type="evidence" value="ECO:0007669"/>
    <property type="project" value="TreeGrafter"/>
</dbReference>
<keyword evidence="7 15" id="KW-0479">Metal-binding</keyword>
<dbReference type="InterPro" id="IPR023298">
    <property type="entry name" value="ATPase_P-typ_TM_dom_sf"/>
</dbReference>
<dbReference type="NCBIfam" id="TIGR01494">
    <property type="entry name" value="ATPase_P-type"/>
    <property type="match status" value="1"/>
</dbReference>
<accession>A0A7S7NWY9</accession>
<reference evidence="17 18" key="1">
    <citation type="submission" date="2020-10" db="EMBL/GenBank/DDBJ databases">
        <title>Complete genome sequence of Paludibaculum fermentans P105T, a facultatively anaerobic acidobacterium capable of dissimilatory Fe(III) reduction.</title>
        <authorList>
            <person name="Dedysh S.N."/>
            <person name="Beletsky A.V."/>
            <person name="Kulichevskaya I.S."/>
            <person name="Mardanov A.V."/>
            <person name="Ravin N.V."/>
        </authorList>
    </citation>
    <scope>NUCLEOTIDE SEQUENCE [LARGE SCALE GENOMIC DNA]</scope>
    <source>
        <strain evidence="17 18">P105</strain>
    </source>
</reference>
<evidence type="ECO:0000256" key="11">
    <source>
        <dbReference type="ARBA" id="ARBA00022967"/>
    </source>
</evidence>
<organism evidence="17 18">
    <name type="scientific">Paludibaculum fermentans</name>
    <dbReference type="NCBI Taxonomy" id="1473598"/>
    <lineage>
        <taxon>Bacteria</taxon>
        <taxon>Pseudomonadati</taxon>
        <taxon>Acidobacteriota</taxon>
        <taxon>Terriglobia</taxon>
        <taxon>Bryobacterales</taxon>
        <taxon>Bryobacteraceae</taxon>
        <taxon>Paludibaculum</taxon>
    </lineage>
</organism>
<dbReference type="PROSITE" id="PS00154">
    <property type="entry name" value="ATPASE_E1_E2"/>
    <property type="match status" value="1"/>
</dbReference>
<keyword evidence="14 15" id="KW-0472">Membrane</keyword>
<dbReference type="RefSeq" id="WP_194452956.1">
    <property type="nucleotide sequence ID" value="NZ_CP063849.1"/>
</dbReference>
<evidence type="ECO:0000256" key="12">
    <source>
        <dbReference type="ARBA" id="ARBA00022989"/>
    </source>
</evidence>
<feature type="transmembrane region" description="Helical" evidence="15">
    <location>
        <begin position="219"/>
        <end position="237"/>
    </location>
</feature>
<dbReference type="InterPro" id="IPR023299">
    <property type="entry name" value="ATPase_P-typ_cyto_dom_N"/>
</dbReference>
<evidence type="ECO:0000259" key="16">
    <source>
        <dbReference type="Pfam" id="PF00122"/>
    </source>
</evidence>
<name>A0A7S7NWY9_PALFE</name>
<dbReference type="SFLD" id="SFLDF00027">
    <property type="entry name" value="p-type_atpase"/>
    <property type="match status" value="1"/>
</dbReference>
<dbReference type="PRINTS" id="PR00119">
    <property type="entry name" value="CATATPASE"/>
</dbReference>
<feature type="transmembrane region" description="Helical" evidence="15">
    <location>
        <begin position="751"/>
        <end position="769"/>
    </location>
</feature>
<keyword evidence="5" id="KW-0597">Phosphoprotein</keyword>
<evidence type="ECO:0000256" key="15">
    <source>
        <dbReference type="RuleBase" id="RU362081"/>
    </source>
</evidence>
<dbReference type="InterPro" id="IPR008250">
    <property type="entry name" value="ATPase_P-typ_transduc_dom_A_sf"/>
</dbReference>
<proteinExistence type="inferred from homology"/>